<keyword evidence="7 14" id="KW-0479">Metal-binding</keyword>
<proteinExistence type="inferred from homology"/>
<dbReference type="SUPFAM" id="SSF53597">
    <property type="entry name" value="Dihydrofolate reductase-like"/>
    <property type="match status" value="1"/>
</dbReference>
<dbReference type="PROSITE" id="PS00903">
    <property type="entry name" value="CYT_DCMP_DEAMINASES_1"/>
    <property type="match status" value="1"/>
</dbReference>
<evidence type="ECO:0000256" key="2">
    <source>
        <dbReference type="ARBA" id="ARBA00004882"/>
    </source>
</evidence>
<comment type="catalytic activity">
    <reaction evidence="13 14">
        <text>2,5-diamino-6-hydroxy-4-(5-phosphoribosylamino)-pyrimidine + H2O + H(+) = 5-amino-6-(5-phospho-D-ribosylamino)uracil + NH4(+)</text>
        <dbReference type="Rhea" id="RHEA:21868"/>
        <dbReference type="ChEBI" id="CHEBI:15377"/>
        <dbReference type="ChEBI" id="CHEBI:15378"/>
        <dbReference type="ChEBI" id="CHEBI:28938"/>
        <dbReference type="ChEBI" id="CHEBI:58453"/>
        <dbReference type="ChEBI" id="CHEBI:58614"/>
        <dbReference type="EC" id="3.5.4.26"/>
    </reaction>
</comment>
<evidence type="ECO:0000256" key="15">
    <source>
        <dbReference type="SAM" id="MobiDB-lite"/>
    </source>
</evidence>
<dbReference type="PROSITE" id="PS51747">
    <property type="entry name" value="CYT_DCMP_DEAMINASES_2"/>
    <property type="match status" value="1"/>
</dbReference>
<dbReference type="EC" id="1.1.1.193" evidence="14"/>
<dbReference type="NCBIfam" id="TIGR00326">
    <property type="entry name" value="eubact_ribD"/>
    <property type="match status" value="1"/>
</dbReference>
<dbReference type="InterPro" id="IPR016193">
    <property type="entry name" value="Cytidine_deaminase-like"/>
</dbReference>
<evidence type="ECO:0000256" key="1">
    <source>
        <dbReference type="ARBA" id="ARBA00002151"/>
    </source>
</evidence>
<dbReference type="PIRSF" id="PIRSF006769">
    <property type="entry name" value="RibD"/>
    <property type="match status" value="1"/>
</dbReference>
<evidence type="ECO:0000259" key="16">
    <source>
        <dbReference type="PROSITE" id="PS51747"/>
    </source>
</evidence>
<evidence type="ECO:0000256" key="10">
    <source>
        <dbReference type="ARBA" id="ARBA00023002"/>
    </source>
</evidence>
<gene>
    <name evidence="17" type="primary">ribD</name>
    <name evidence="17" type="ORF">GCM10022262_40250</name>
</gene>
<dbReference type="InterPro" id="IPR050765">
    <property type="entry name" value="Riboflavin_Biosynth_HTPR"/>
</dbReference>
<dbReference type="RefSeq" id="WP_345045235.1">
    <property type="nucleotide sequence ID" value="NZ_BAABBA010000036.1"/>
</dbReference>
<dbReference type="InterPro" id="IPR016192">
    <property type="entry name" value="APOBEC/CMP_deaminase_Zn-bd"/>
</dbReference>
<comment type="pathway">
    <text evidence="3 14">Cofactor biosynthesis; riboflavin biosynthesis; 5-amino-6-(D-ribitylamino)uracil from GTP: step 3/4.</text>
</comment>
<dbReference type="InterPro" id="IPR002734">
    <property type="entry name" value="RibDG_C"/>
</dbReference>
<dbReference type="Gene3D" id="3.40.430.10">
    <property type="entry name" value="Dihydrofolate Reductase, subunit A"/>
    <property type="match status" value="1"/>
</dbReference>
<dbReference type="CDD" id="cd01284">
    <property type="entry name" value="Riboflavin_deaminase-reductase"/>
    <property type="match status" value="1"/>
</dbReference>
<accession>A0ABP6UPU6</accession>
<organism evidence="17 18">
    <name type="scientific">Georgenia daeguensis</name>
    <dbReference type="NCBI Taxonomy" id="908355"/>
    <lineage>
        <taxon>Bacteria</taxon>
        <taxon>Bacillati</taxon>
        <taxon>Actinomycetota</taxon>
        <taxon>Actinomycetes</taxon>
        <taxon>Micrococcales</taxon>
        <taxon>Bogoriellaceae</taxon>
        <taxon>Georgenia</taxon>
    </lineage>
</organism>
<protein>
    <recommendedName>
        <fullName evidence="14">Riboflavin biosynthesis protein RibD</fullName>
    </recommendedName>
    <domain>
        <recommendedName>
            <fullName evidence="14">Diaminohydroxyphosphoribosylaminopyrimidine deaminase</fullName>
            <shortName evidence="14">DRAP deaminase</shortName>
            <ecNumber evidence="14">3.5.4.26</ecNumber>
        </recommendedName>
        <alternativeName>
            <fullName evidence="14">Riboflavin-specific deaminase</fullName>
        </alternativeName>
    </domain>
    <domain>
        <recommendedName>
            <fullName evidence="14">5-amino-6-(5-phosphoribosylamino)uracil reductase</fullName>
            <ecNumber evidence="14">1.1.1.193</ecNumber>
        </recommendedName>
        <alternativeName>
            <fullName evidence="14">HTP reductase</fullName>
        </alternativeName>
    </domain>
</protein>
<dbReference type="EMBL" id="BAABBA010000036">
    <property type="protein sequence ID" value="GAA3512132.1"/>
    <property type="molecule type" value="Genomic_DNA"/>
</dbReference>
<dbReference type="Proteomes" id="UP001499841">
    <property type="component" value="Unassembled WGS sequence"/>
</dbReference>
<keyword evidence="10 14" id="KW-0560">Oxidoreductase</keyword>
<reference evidence="18" key="1">
    <citation type="journal article" date="2019" name="Int. J. Syst. Evol. Microbiol.">
        <title>The Global Catalogue of Microorganisms (GCM) 10K type strain sequencing project: providing services to taxonomists for standard genome sequencing and annotation.</title>
        <authorList>
            <consortium name="The Broad Institute Genomics Platform"/>
            <consortium name="The Broad Institute Genome Sequencing Center for Infectious Disease"/>
            <person name="Wu L."/>
            <person name="Ma J."/>
        </authorList>
    </citation>
    <scope>NUCLEOTIDE SEQUENCE [LARGE SCALE GENOMIC DNA]</scope>
    <source>
        <strain evidence="18">JCM 17459</strain>
    </source>
</reference>
<dbReference type="InterPro" id="IPR002125">
    <property type="entry name" value="CMP_dCMP_dom"/>
</dbReference>
<feature type="domain" description="CMP/dCMP-type deaminase" evidence="16">
    <location>
        <begin position="10"/>
        <end position="127"/>
    </location>
</feature>
<dbReference type="Pfam" id="PF00383">
    <property type="entry name" value="dCMP_cyt_deam_1"/>
    <property type="match status" value="1"/>
</dbReference>
<dbReference type="SUPFAM" id="SSF53927">
    <property type="entry name" value="Cytidine deaminase-like"/>
    <property type="match status" value="1"/>
</dbReference>
<sequence>MATTTTTRAVTESAALDRAIELAARGPLAGGNPRVGCVLLGAHGDVLAEGYHRGAGTAHAEADALARVDPARRPELVGGTAVVTLEPCHHTGRTPPCSRALHAAGIARVVHATADPDPRAAGGAAWLRTQGVEVLTARAAGADPAAAARAEELTRSWSTAVRRGRPWLVAKTATTLDGRVAADDGTSRWITSGAAREHAHTVRADVDAILVGTGTVLADDPALTARPPARASEQPVGRAGEQPRPVARAAAVSAEPLRQPLRVVVGERPVPAGAKVRRGPGEWLHLPTRDLATALEELHRRGVRHALLEGGPTLLTAALRAGLVDELHAYVAPVLLGTGTGAVGDLGVRTIADAQRWRTVMTERLGDDLFLAARQAHPQNEGES</sequence>
<keyword evidence="11" id="KW-0511">Multifunctional enzyme</keyword>
<evidence type="ECO:0000313" key="17">
    <source>
        <dbReference type="EMBL" id="GAA3512132.1"/>
    </source>
</evidence>
<keyword evidence="9 14" id="KW-0521">NADP</keyword>
<dbReference type="EC" id="3.5.4.26" evidence="14"/>
<evidence type="ECO:0000256" key="4">
    <source>
        <dbReference type="ARBA" id="ARBA00005259"/>
    </source>
</evidence>
<comment type="cofactor">
    <cofactor evidence="14">
        <name>Zn(2+)</name>
        <dbReference type="ChEBI" id="CHEBI:29105"/>
    </cofactor>
    <text evidence="14">Binds 1 zinc ion.</text>
</comment>
<dbReference type="Gene3D" id="3.40.140.10">
    <property type="entry name" value="Cytidine Deaminase, domain 2"/>
    <property type="match status" value="1"/>
</dbReference>
<evidence type="ECO:0000256" key="5">
    <source>
        <dbReference type="ARBA" id="ARBA00007417"/>
    </source>
</evidence>
<comment type="function">
    <text evidence="1 14">Converts 2,5-diamino-6-(ribosylamino)-4(3h)-pyrimidinone 5'-phosphate into 5-amino-6-(ribosylamino)-2,4(1h,3h)-pyrimidinedione 5'-phosphate.</text>
</comment>
<evidence type="ECO:0000256" key="14">
    <source>
        <dbReference type="PIRNR" id="PIRNR006769"/>
    </source>
</evidence>
<comment type="similarity">
    <text evidence="5 14">In the C-terminal section; belongs to the HTP reductase family.</text>
</comment>
<evidence type="ECO:0000256" key="6">
    <source>
        <dbReference type="ARBA" id="ARBA00022619"/>
    </source>
</evidence>
<evidence type="ECO:0000256" key="7">
    <source>
        <dbReference type="ARBA" id="ARBA00022723"/>
    </source>
</evidence>
<dbReference type="Pfam" id="PF01872">
    <property type="entry name" value="RibD_C"/>
    <property type="match status" value="1"/>
</dbReference>
<evidence type="ECO:0000256" key="8">
    <source>
        <dbReference type="ARBA" id="ARBA00022833"/>
    </source>
</evidence>
<evidence type="ECO:0000256" key="11">
    <source>
        <dbReference type="ARBA" id="ARBA00023268"/>
    </source>
</evidence>
<comment type="pathway">
    <text evidence="2 14">Cofactor biosynthesis; riboflavin biosynthesis; 5-amino-6-(D-ribitylamino)uracil from GTP: step 2/4.</text>
</comment>
<comment type="catalytic activity">
    <reaction evidence="12 14">
        <text>5-amino-6-(5-phospho-D-ribitylamino)uracil + NADP(+) = 5-amino-6-(5-phospho-D-ribosylamino)uracil + NADPH + H(+)</text>
        <dbReference type="Rhea" id="RHEA:17845"/>
        <dbReference type="ChEBI" id="CHEBI:15378"/>
        <dbReference type="ChEBI" id="CHEBI:57783"/>
        <dbReference type="ChEBI" id="CHEBI:58349"/>
        <dbReference type="ChEBI" id="CHEBI:58421"/>
        <dbReference type="ChEBI" id="CHEBI:58453"/>
        <dbReference type="EC" id="1.1.1.193"/>
    </reaction>
</comment>
<dbReference type="InterPro" id="IPR024072">
    <property type="entry name" value="DHFR-like_dom_sf"/>
</dbReference>
<comment type="caution">
    <text evidence="17">The sequence shown here is derived from an EMBL/GenBank/DDBJ whole genome shotgun (WGS) entry which is preliminary data.</text>
</comment>
<comment type="similarity">
    <text evidence="4 14">In the N-terminal section; belongs to the cytidine and deoxycytidylate deaminase family.</text>
</comment>
<evidence type="ECO:0000256" key="9">
    <source>
        <dbReference type="ARBA" id="ARBA00022857"/>
    </source>
</evidence>
<evidence type="ECO:0000256" key="3">
    <source>
        <dbReference type="ARBA" id="ARBA00004910"/>
    </source>
</evidence>
<evidence type="ECO:0000256" key="12">
    <source>
        <dbReference type="ARBA" id="ARBA00049861"/>
    </source>
</evidence>
<keyword evidence="18" id="KW-1185">Reference proteome</keyword>
<dbReference type="PANTHER" id="PTHR38011:SF7">
    <property type="entry name" value="2,5-DIAMINO-6-RIBOSYLAMINO-4(3H)-PYRIMIDINONE 5'-PHOSPHATE REDUCTASE"/>
    <property type="match status" value="1"/>
</dbReference>
<evidence type="ECO:0000313" key="18">
    <source>
        <dbReference type="Proteomes" id="UP001499841"/>
    </source>
</evidence>
<evidence type="ECO:0000256" key="13">
    <source>
        <dbReference type="ARBA" id="ARBA00049886"/>
    </source>
</evidence>
<dbReference type="PANTHER" id="PTHR38011">
    <property type="entry name" value="DIHYDROFOLATE REDUCTASE FAMILY PROTEIN (AFU_ORTHOLOGUE AFUA_8G06820)"/>
    <property type="match status" value="1"/>
</dbReference>
<keyword evidence="8 14" id="KW-0862">Zinc</keyword>
<name>A0ABP6UPU6_9MICO</name>
<dbReference type="InterPro" id="IPR004794">
    <property type="entry name" value="Eubact_RibD"/>
</dbReference>
<keyword evidence="14" id="KW-0378">Hydrolase</keyword>
<keyword evidence="6 14" id="KW-0686">Riboflavin biosynthesis</keyword>
<feature type="region of interest" description="Disordered" evidence="15">
    <location>
        <begin position="224"/>
        <end position="245"/>
    </location>
</feature>